<organism evidence="2 3">
    <name type="scientific">Amphibacillus marinus</name>
    <dbReference type="NCBI Taxonomy" id="872970"/>
    <lineage>
        <taxon>Bacteria</taxon>
        <taxon>Bacillati</taxon>
        <taxon>Bacillota</taxon>
        <taxon>Bacilli</taxon>
        <taxon>Bacillales</taxon>
        <taxon>Bacillaceae</taxon>
        <taxon>Amphibacillus</taxon>
    </lineage>
</organism>
<keyword evidence="1" id="KW-1133">Transmembrane helix</keyword>
<feature type="transmembrane region" description="Helical" evidence="1">
    <location>
        <begin position="14"/>
        <end position="36"/>
    </location>
</feature>
<dbReference type="STRING" id="872970.SAMN04488134_1197"/>
<evidence type="ECO:0008006" key="4">
    <source>
        <dbReference type="Google" id="ProtNLM"/>
    </source>
</evidence>
<keyword evidence="1" id="KW-0812">Transmembrane</keyword>
<keyword evidence="3" id="KW-1185">Reference proteome</keyword>
<proteinExistence type="predicted"/>
<sequence>MIEINFFEQKKKNIVPYLMIGLLFIGVVVVVSFLYLSSYRYSDQVQINQAKILEQEAIIAELEEVNLLADQVHQLQEDINQIEEQRNPTAYLYDQLHARLSAQDTIVVNSFTFDIEGLVTVELELEGAEQVGQLYRDYLELPYIMDVQLDSMQLVSESEQLYHVAFSITMSREQLSEVGRHAN</sequence>
<name>A0A1H8TRE1_9BACI</name>
<protein>
    <recommendedName>
        <fullName evidence="4">Tfp pilus assembly protein PilN</fullName>
    </recommendedName>
</protein>
<dbReference type="EMBL" id="FODJ01000019">
    <property type="protein sequence ID" value="SEO93590.1"/>
    <property type="molecule type" value="Genomic_DNA"/>
</dbReference>
<dbReference type="Proteomes" id="UP000199300">
    <property type="component" value="Unassembled WGS sequence"/>
</dbReference>
<evidence type="ECO:0000313" key="2">
    <source>
        <dbReference type="EMBL" id="SEO93590.1"/>
    </source>
</evidence>
<dbReference type="AlphaFoldDB" id="A0A1H8TRE1"/>
<gene>
    <name evidence="2" type="ORF">SAMN04488134_1197</name>
</gene>
<evidence type="ECO:0000313" key="3">
    <source>
        <dbReference type="Proteomes" id="UP000199300"/>
    </source>
</evidence>
<reference evidence="2 3" key="1">
    <citation type="submission" date="2016-10" db="EMBL/GenBank/DDBJ databases">
        <authorList>
            <person name="de Groot N.N."/>
        </authorList>
    </citation>
    <scope>NUCLEOTIDE SEQUENCE [LARGE SCALE GENOMIC DNA]</scope>
    <source>
        <strain evidence="2 3">CGMCC 1.10434</strain>
    </source>
</reference>
<dbReference type="OrthoDB" id="2968637at2"/>
<keyword evidence="1" id="KW-0472">Membrane</keyword>
<accession>A0A1H8TRE1</accession>
<evidence type="ECO:0000256" key="1">
    <source>
        <dbReference type="SAM" id="Phobius"/>
    </source>
</evidence>